<evidence type="ECO:0000313" key="5">
    <source>
        <dbReference type="Proteomes" id="UP000036851"/>
    </source>
</evidence>
<protein>
    <recommendedName>
        <fullName evidence="2">Type IV / VI secretion system DotU domain-containing protein</fullName>
    </recommendedName>
</protein>
<dbReference type="Pfam" id="PF09850">
    <property type="entry name" value="DotU"/>
    <property type="match status" value="1"/>
</dbReference>
<dbReference type="NCBIfam" id="TIGR03349">
    <property type="entry name" value="IV_VI_DotU"/>
    <property type="match status" value="1"/>
</dbReference>
<sequence>MKSDFSIDELMRDSWLLVVSLRNGAVSEQGEALYQRGVELVEQTRQRLAEAGFSAENSEHIAYAQCVLLDETVLNRPDIDNGYEFWMRTPLQARFFNTLQGGEMLYQRIRQVVQQPSPDRHVLTCFHRVLMLGFQGRYRNQPQQERQALLAEITALVPPFSLQPDAPILQRVGNRRPGLWQGHSLWFWAGAAVVIVAAVWFGLHHQLQHLLNVWLQDNQG</sequence>
<dbReference type="Proteomes" id="UP000036851">
    <property type="component" value="Unassembled WGS sequence"/>
</dbReference>
<keyword evidence="1" id="KW-0812">Transmembrane</keyword>
<organism evidence="4 5">
    <name type="scientific">Winslowiella iniecta</name>
    <dbReference type="NCBI Taxonomy" id="1560201"/>
    <lineage>
        <taxon>Bacteria</taxon>
        <taxon>Pseudomonadati</taxon>
        <taxon>Pseudomonadota</taxon>
        <taxon>Gammaproteobacteria</taxon>
        <taxon>Enterobacterales</taxon>
        <taxon>Erwiniaceae</taxon>
        <taxon>Winslowiella</taxon>
    </lineage>
</organism>
<dbReference type="PANTHER" id="PTHR38033:SF1">
    <property type="entry name" value="DOTU FAMILY TYPE IV_VI SECRETION SYSTEM PROTEIN"/>
    <property type="match status" value="1"/>
</dbReference>
<keyword evidence="1" id="KW-1133">Transmembrane helix</keyword>
<dbReference type="NCBIfam" id="NF038239">
    <property type="entry name" value="T6SS_TssL_short"/>
    <property type="match status" value="1"/>
</dbReference>
<evidence type="ECO:0000313" key="3">
    <source>
        <dbReference type="EMBL" id="KOC87279.1"/>
    </source>
</evidence>
<evidence type="ECO:0000256" key="1">
    <source>
        <dbReference type="SAM" id="Phobius"/>
    </source>
</evidence>
<feature type="transmembrane region" description="Helical" evidence="1">
    <location>
        <begin position="185"/>
        <end position="203"/>
    </location>
</feature>
<feature type="domain" description="Type IV / VI secretion system DotU" evidence="2">
    <location>
        <begin position="7"/>
        <end position="205"/>
    </location>
</feature>
<dbReference type="InterPro" id="IPR038522">
    <property type="entry name" value="T4/T6SS_DotU_sf"/>
</dbReference>
<name>A0A0L7T4R8_9GAMM</name>
<keyword evidence="6" id="KW-1185">Reference proteome</keyword>
<accession>A0A0L7T4R8</accession>
<evidence type="ECO:0000313" key="4">
    <source>
        <dbReference type="EMBL" id="KOC90394.1"/>
    </source>
</evidence>
<proteinExistence type="predicted"/>
<dbReference type="RefSeq" id="WP_052902951.1">
    <property type="nucleotide sequence ID" value="NZ_JRXE01000046.1"/>
</dbReference>
<keyword evidence="1" id="KW-0472">Membrane</keyword>
<evidence type="ECO:0000259" key="2">
    <source>
        <dbReference type="Pfam" id="PF09850"/>
    </source>
</evidence>
<dbReference type="Gene3D" id="1.25.40.590">
    <property type="entry name" value="Type IV / VI secretion system, DotU"/>
    <property type="match status" value="1"/>
</dbReference>
<dbReference type="EMBL" id="JRXF01000030">
    <property type="protein sequence ID" value="KOC90394.1"/>
    <property type="molecule type" value="Genomic_DNA"/>
</dbReference>
<dbReference type="STRING" id="1560201.NG42_21240"/>
<reference evidence="5 6" key="1">
    <citation type="journal article" date="2015" name="Int. J. Syst. Evol. Microbiol.">
        <title>Erwinia iniecta sp. nov., isolated from Russian wheat aphids (Diuraphis noxia).</title>
        <authorList>
            <person name="Campillo T."/>
            <person name="Luna E."/>
            <person name="Portier P."/>
            <person name="Fischer-Le Saux M."/>
            <person name="Lapitan N."/>
            <person name="Tisserat N.A."/>
            <person name="Leach J.E."/>
        </authorList>
    </citation>
    <scope>NUCLEOTIDE SEQUENCE [LARGE SCALE GENOMIC DNA]</scope>
    <source>
        <strain evidence="3 6">B120</strain>
        <strain evidence="4 5">B149</strain>
    </source>
</reference>
<comment type="caution">
    <text evidence="4">The sequence shown here is derived from an EMBL/GenBank/DDBJ whole genome shotgun (WGS) entry which is preliminary data.</text>
</comment>
<dbReference type="OrthoDB" id="6998040at2"/>
<evidence type="ECO:0000313" key="6">
    <source>
        <dbReference type="Proteomes" id="UP000037088"/>
    </source>
</evidence>
<dbReference type="PANTHER" id="PTHR38033">
    <property type="entry name" value="MEMBRANE PROTEIN-RELATED"/>
    <property type="match status" value="1"/>
</dbReference>
<dbReference type="AlphaFoldDB" id="A0A0L7T4R8"/>
<dbReference type="EMBL" id="JRXE01000046">
    <property type="protein sequence ID" value="KOC87279.1"/>
    <property type="molecule type" value="Genomic_DNA"/>
</dbReference>
<dbReference type="InterPro" id="IPR017732">
    <property type="entry name" value="T4/T6SS_DotU"/>
</dbReference>
<dbReference type="PATRIC" id="fig|1560201.3.peg.4502"/>
<gene>
    <name evidence="3" type="ORF">NG42_21240</name>
    <name evidence="4" type="ORF">NG43_17350</name>
</gene>
<dbReference type="Proteomes" id="UP000037088">
    <property type="component" value="Unassembled WGS sequence"/>
</dbReference>